<comment type="caution">
    <text evidence="8">The sequence shown here is derived from an EMBL/GenBank/DDBJ whole genome shotgun (WGS) entry which is preliminary data.</text>
</comment>
<dbReference type="EC" id="2.3.1.4" evidence="6"/>
<evidence type="ECO:0000256" key="6">
    <source>
        <dbReference type="RuleBase" id="RU365086"/>
    </source>
</evidence>
<evidence type="ECO:0000256" key="5">
    <source>
        <dbReference type="ARBA" id="ARBA00048964"/>
    </source>
</evidence>
<dbReference type="InterPro" id="IPR000182">
    <property type="entry name" value="GNAT_dom"/>
</dbReference>
<evidence type="ECO:0000313" key="9">
    <source>
        <dbReference type="Proteomes" id="UP000187455"/>
    </source>
</evidence>
<dbReference type="AlphaFoldDB" id="A0A1R0H1I3"/>
<dbReference type="STRING" id="133383.A0A1R0H1I3"/>
<evidence type="ECO:0000256" key="1">
    <source>
        <dbReference type="ARBA" id="ARBA00004832"/>
    </source>
</evidence>
<evidence type="ECO:0000256" key="3">
    <source>
        <dbReference type="ARBA" id="ARBA00022679"/>
    </source>
</evidence>
<feature type="domain" description="N-acetyltransferase" evidence="7">
    <location>
        <begin position="26"/>
        <end position="168"/>
    </location>
</feature>
<dbReference type="InterPro" id="IPR016181">
    <property type="entry name" value="Acyl_CoA_acyltransferase"/>
</dbReference>
<dbReference type="SUPFAM" id="SSF55729">
    <property type="entry name" value="Acyl-CoA N-acyltransferases (Nat)"/>
    <property type="match status" value="1"/>
</dbReference>
<dbReference type="Gene3D" id="3.40.630.30">
    <property type="match status" value="1"/>
</dbReference>
<accession>A0A1R0H1I3</accession>
<gene>
    <name evidence="8" type="ORF">AYI68_g2865</name>
</gene>
<dbReference type="GO" id="GO:0006048">
    <property type="term" value="P:UDP-N-acetylglucosamine biosynthetic process"/>
    <property type="evidence" value="ECO:0007669"/>
    <property type="project" value="UniProtKB-UniRule"/>
</dbReference>
<evidence type="ECO:0000256" key="4">
    <source>
        <dbReference type="ARBA" id="ARBA00023315"/>
    </source>
</evidence>
<dbReference type="PANTHER" id="PTHR13355:SF11">
    <property type="entry name" value="GLUCOSAMINE 6-PHOSPHATE N-ACETYLTRANSFERASE"/>
    <property type="match status" value="1"/>
</dbReference>
<keyword evidence="4 6" id="KW-0012">Acyltransferase</keyword>
<dbReference type="Proteomes" id="UP000187455">
    <property type="component" value="Unassembled WGS sequence"/>
</dbReference>
<dbReference type="FunFam" id="3.40.630.30:FF:000105">
    <property type="entry name" value="Glucosamine 6-phosphate N-acetyltransferase"/>
    <property type="match status" value="1"/>
</dbReference>
<protein>
    <recommendedName>
        <fullName evidence="6">Glucosamine 6-phosphate N-acetyltransferase</fullName>
        <ecNumber evidence="6">2.3.1.4</ecNumber>
    </recommendedName>
</protein>
<dbReference type="CDD" id="cd04301">
    <property type="entry name" value="NAT_SF"/>
    <property type="match status" value="1"/>
</dbReference>
<sequence>MMMPTELIFDPKLLGTKVQAKLPENLVIRPLSSTDFNSGFLDCLSGLTVVGDVTEEMYVKRFELMKRTLCKHVVVVYDNTCNRVVATGAVFVEPKFTRECGLLGHIEDVSVHPHYQGKKLGALMIEQLKDLCEVLDCYKISLNCNTNNIPFYEKCGFSKKEQQMVIYL</sequence>
<keyword evidence="3 6" id="KW-0808">Transferase</keyword>
<dbReference type="PROSITE" id="PS51186">
    <property type="entry name" value="GNAT"/>
    <property type="match status" value="1"/>
</dbReference>
<proteinExistence type="inferred from homology"/>
<dbReference type="Pfam" id="PF00583">
    <property type="entry name" value="Acetyltransf_1"/>
    <property type="match status" value="1"/>
</dbReference>
<keyword evidence="9" id="KW-1185">Reference proteome</keyword>
<dbReference type="UniPathway" id="UPA00113">
    <property type="reaction ID" value="UER00529"/>
</dbReference>
<reference evidence="8 9" key="1">
    <citation type="journal article" date="2016" name="Mol. Biol. Evol.">
        <title>Genome-Wide Survey of Gut Fungi (Harpellales) Reveals the First Horizontally Transferred Ubiquitin Gene from a Mosquito Host.</title>
        <authorList>
            <person name="Wang Y."/>
            <person name="White M.M."/>
            <person name="Kvist S."/>
            <person name="Moncalvo J.M."/>
        </authorList>
    </citation>
    <scope>NUCLEOTIDE SEQUENCE [LARGE SCALE GENOMIC DNA]</scope>
    <source>
        <strain evidence="8 9">ALG-7-W6</strain>
    </source>
</reference>
<comment type="pathway">
    <text evidence="1 6">Nucleotide-sugar biosynthesis; UDP-N-acetyl-alpha-D-glucosamine biosynthesis; N-acetyl-alpha-D-glucosamine 1-phosphate from alpha-D-glucosamine 6-phosphate (route I): step 1/2.</text>
</comment>
<comment type="catalytic activity">
    <reaction evidence="5 6">
        <text>D-glucosamine 6-phosphate + acetyl-CoA = N-acetyl-D-glucosamine 6-phosphate + CoA + H(+)</text>
        <dbReference type="Rhea" id="RHEA:10292"/>
        <dbReference type="ChEBI" id="CHEBI:15378"/>
        <dbReference type="ChEBI" id="CHEBI:57287"/>
        <dbReference type="ChEBI" id="CHEBI:57288"/>
        <dbReference type="ChEBI" id="CHEBI:57513"/>
        <dbReference type="ChEBI" id="CHEBI:58725"/>
        <dbReference type="EC" id="2.3.1.4"/>
    </reaction>
</comment>
<dbReference type="InterPro" id="IPR039143">
    <property type="entry name" value="GNPNAT1-like"/>
</dbReference>
<dbReference type="OrthoDB" id="10039976at2759"/>
<name>A0A1R0H1I3_9FUNG</name>
<dbReference type="PANTHER" id="PTHR13355">
    <property type="entry name" value="GLUCOSAMINE 6-PHOSPHATE N-ACETYLTRANSFERASE"/>
    <property type="match status" value="1"/>
</dbReference>
<evidence type="ECO:0000259" key="7">
    <source>
        <dbReference type="PROSITE" id="PS51186"/>
    </source>
</evidence>
<evidence type="ECO:0000256" key="2">
    <source>
        <dbReference type="ARBA" id="ARBA00006048"/>
    </source>
</evidence>
<dbReference type="EMBL" id="LSSL01001125">
    <property type="protein sequence ID" value="OLY83007.1"/>
    <property type="molecule type" value="Genomic_DNA"/>
</dbReference>
<comment type="similarity">
    <text evidence="2 6">Belongs to the acetyltransferase family. GNA1 subfamily.</text>
</comment>
<dbReference type="GO" id="GO:0004343">
    <property type="term" value="F:glucosamine 6-phosphate N-acetyltransferase activity"/>
    <property type="evidence" value="ECO:0007669"/>
    <property type="project" value="UniProtKB-UniRule"/>
</dbReference>
<evidence type="ECO:0000313" key="8">
    <source>
        <dbReference type="EMBL" id="OLY83007.1"/>
    </source>
</evidence>
<organism evidence="8 9">
    <name type="scientific">Smittium mucronatum</name>
    <dbReference type="NCBI Taxonomy" id="133383"/>
    <lineage>
        <taxon>Eukaryota</taxon>
        <taxon>Fungi</taxon>
        <taxon>Fungi incertae sedis</taxon>
        <taxon>Zoopagomycota</taxon>
        <taxon>Kickxellomycotina</taxon>
        <taxon>Harpellomycetes</taxon>
        <taxon>Harpellales</taxon>
        <taxon>Legeriomycetaceae</taxon>
        <taxon>Smittium</taxon>
    </lineage>
</organism>